<accession>A0AAJ5QMD9</accession>
<sequence>MNNFLLSCKTRSEGPEAASGERCHFPVTSDAPVDNDTGLFPRRHLPLTDPQAAAWQLITPFG</sequence>
<dbReference type="AlphaFoldDB" id="A0AAJ5QMD9"/>
<dbReference type="RefSeq" id="WP_126690728.1">
    <property type="nucleotide sequence ID" value="NZ_CP104759.1"/>
</dbReference>
<evidence type="ECO:0000313" key="2">
    <source>
        <dbReference type="EMBL" id="WBG92896.1"/>
    </source>
</evidence>
<gene>
    <name evidence="2" type="ORF">N5580_19890</name>
</gene>
<dbReference type="EMBL" id="CP104759">
    <property type="protein sequence ID" value="WBG92896.1"/>
    <property type="molecule type" value="Genomic_DNA"/>
</dbReference>
<organism evidence="2 3">
    <name type="scientific">Pantoea piersonii</name>
    <dbReference type="NCBI Taxonomy" id="2364647"/>
    <lineage>
        <taxon>Bacteria</taxon>
        <taxon>Pseudomonadati</taxon>
        <taxon>Pseudomonadota</taxon>
        <taxon>Gammaproteobacteria</taxon>
        <taxon>Enterobacterales</taxon>
        <taxon>Erwiniaceae</taxon>
        <taxon>Pantoea</taxon>
    </lineage>
</organism>
<feature type="region of interest" description="Disordered" evidence="1">
    <location>
        <begin position="14"/>
        <end position="36"/>
    </location>
</feature>
<dbReference type="Proteomes" id="UP001211544">
    <property type="component" value="Plasmid pGABEKP28_1"/>
</dbReference>
<geneLocation type="plasmid" evidence="2 3">
    <name>pGABEKP28_1</name>
</geneLocation>
<evidence type="ECO:0000256" key="1">
    <source>
        <dbReference type="SAM" id="MobiDB-lite"/>
    </source>
</evidence>
<feature type="compositionally biased region" description="Basic and acidic residues" evidence="1">
    <location>
        <begin position="14"/>
        <end position="24"/>
    </location>
</feature>
<proteinExistence type="predicted"/>
<dbReference type="KEGG" id="kpie:N5580_19890"/>
<keyword evidence="2" id="KW-0614">Plasmid</keyword>
<name>A0AAJ5QMD9_9GAMM</name>
<keyword evidence="3" id="KW-1185">Reference proteome</keyword>
<evidence type="ECO:0000313" key="3">
    <source>
        <dbReference type="Proteomes" id="UP001211544"/>
    </source>
</evidence>
<protein>
    <submittedName>
        <fullName evidence="2">Uncharacterized protein</fullName>
    </submittedName>
</protein>
<reference evidence="2 3" key="1">
    <citation type="journal article" date="2022" name="J Glob Antimicrob Resist">
        <title>First complete genome of a multidrug resistant strain of the novel human pathogen Kalamiella piersonii (GABEKP28) identified in human saliva.</title>
        <authorList>
            <person name="McDonagh F."/>
            <person name="Singh N.K."/>
            <person name="Venkateswaran K."/>
            <person name="Lonappan A.M."/>
            <person name="Hallahan B."/>
            <person name="Tuohy A."/>
            <person name="Burke L."/>
            <person name="Kovarova A."/>
            <person name="Miliotis G."/>
        </authorList>
    </citation>
    <scope>NUCLEOTIDE SEQUENCE [LARGE SCALE GENOMIC DNA]</scope>
    <source>
        <strain evidence="2 3">GABEKP28</strain>
    </source>
</reference>